<accession>A0A1U7H296</accession>
<sequence length="87" mass="10382">MIIENAQVFIKFLPVFNVFFVKNKHLILWLMLFVINIFMSNKNIGFYIKTVIFDECLPINIHQKKTNHKYRQFNVSACSTDCHNNGW</sequence>
<dbReference type="EMBL" id="MRCA01000002">
    <property type="protein sequence ID" value="OKH15277.1"/>
    <property type="molecule type" value="Genomic_DNA"/>
</dbReference>
<evidence type="ECO:0000313" key="2">
    <source>
        <dbReference type="EMBL" id="OKH15277.1"/>
    </source>
</evidence>
<protein>
    <submittedName>
        <fullName evidence="2">Uncharacterized protein</fullName>
    </submittedName>
</protein>
<name>A0A1U7H296_9CYAN</name>
<comment type="caution">
    <text evidence="2">The sequence shown here is derived from an EMBL/GenBank/DDBJ whole genome shotgun (WGS) entry which is preliminary data.</text>
</comment>
<feature type="transmembrane region" description="Helical" evidence="1">
    <location>
        <begin position="20"/>
        <end position="39"/>
    </location>
</feature>
<proteinExistence type="predicted"/>
<keyword evidence="3" id="KW-1185">Reference proteome</keyword>
<keyword evidence="1" id="KW-1133">Transmembrane helix</keyword>
<reference evidence="2 3" key="1">
    <citation type="submission" date="2016-11" db="EMBL/GenBank/DDBJ databases">
        <title>Draft Genome Sequences of Nine Cyanobacterial Strains from Diverse Habitats.</title>
        <authorList>
            <person name="Zhu T."/>
            <person name="Hou S."/>
            <person name="Lu X."/>
            <person name="Hess W.R."/>
        </authorList>
    </citation>
    <scope>NUCLEOTIDE SEQUENCE [LARGE SCALE GENOMIC DNA]</scope>
    <source>
        <strain evidence="2 3">NIES-592</strain>
    </source>
</reference>
<gene>
    <name evidence="2" type="ORF">NIES592_04005</name>
</gene>
<keyword evidence="1" id="KW-0472">Membrane</keyword>
<evidence type="ECO:0000313" key="3">
    <source>
        <dbReference type="Proteomes" id="UP000186391"/>
    </source>
</evidence>
<keyword evidence="1" id="KW-0812">Transmembrane</keyword>
<organism evidence="2 3">
    <name type="scientific">Fischerella major NIES-592</name>
    <dbReference type="NCBI Taxonomy" id="210994"/>
    <lineage>
        <taxon>Bacteria</taxon>
        <taxon>Bacillati</taxon>
        <taxon>Cyanobacteriota</taxon>
        <taxon>Cyanophyceae</taxon>
        <taxon>Nostocales</taxon>
        <taxon>Hapalosiphonaceae</taxon>
        <taxon>Fischerella</taxon>
    </lineage>
</organism>
<dbReference type="AlphaFoldDB" id="A0A1U7H296"/>
<evidence type="ECO:0000256" key="1">
    <source>
        <dbReference type="SAM" id="Phobius"/>
    </source>
</evidence>
<dbReference type="Proteomes" id="UP000186391">
    <property type="component" value="Unassembled WGS sequence"/>
</dbReference>